<evidence type="ECO:0000256" key="2">
    <source>
        <dbReference type="ARBA" id="ARBA00023125"/>
    </source>
</evidence>
<dbReference type="PANTHER" id="PTHR43280">
    <property type="entry name" value="ARAC-FAMILY TRANSCRIPTIONAL REGULATOR"/>
    <property type="match status" value="1"/>
</dbReference>
<evidence type="ECO:0000259" key="4">
    <source>
        <dbReference type="PROSITE" id="PS01124"/>
    </source>
</evidence>
<dbReference type="InterPro" id="IPR014710">
    <property type="entry name" value="RmlC-like_jellyroll"/>
</dbReference>
<dbReference type="InterPro" id="IPR003313">
    <property type="entry name" value="AraC-bd"/>
</dbReference>
<dbReference type="SUPFAM" id="SSF51182">
    <property type="entry name" value="RmlC-like cupins"/>
    <property type="match status" value="1"/>
</dbReference>
<dbReference type="SUPFAM" id="SSF46689">
    <property type="entry name" value="Homeodomain-like"/>
    <property type="match status" value="2"/>
</dbReference>
<dbReference type="Gene3D" id="2.60.120.10">
    <property type="entry name" value="Jelly Rolls"/>
    <property type="match status" value="1"/>
</dbReference>
<keyword evidence="6" id="KW-1185">Reference proteome</keyword>
<dbReference type="Pfam" id="PF02311">
    <property type="entry name" value="AraC_binding"/>
    <property type="match status" value="1"/>
</dbReference>
<comment type="caution">
    <text evidence="5">The sequence shown here is derived from an EMBL/GenBank/DDBJ whole genome shotgun (WGS) entry which is preliminary data.</text>
</comment>
<keyword evidence="3" id="KW-0804">Transcription</keyword>
<dbReference type="GO" id="GO:0043565">
    <property type="term" value="F:sequence-specific DNA binding"/>
    <property type="evidence" value="ECO:0007669"/>
    <property type="project" value="InterPro"/>
</dbReference>
<evidence type="ECO:0000313" key="5">
    <source>
        <dbReference type="EMBL" id="NVN19065.1"/>
    </source>
</evidence>
<dbReference type="PROSITE" id="PS01124">
    <property type="entry name" value="HTH_ARAC_FAMILY_2"/>
    <property type="match status" value="1"/>
</dbReference>
<accession>A0A850NL08</accession>
<keyword evidence="2" id="KW-0238">DNA-binding</keyword>
<reference evidence="5 6" key="1">
    <citation type="submission" date="2020-01" db="EMBL/GenBank/DDBJ databases">
        <title>Draft Genome Analysis of Muricauda sp. HICW Isolated from coastal seawater of PR China.</title>
        <authorList>
            <person name="Chen M.-X."/>
        </authorList>
    </citation>
    <scope>NUCLEOTIDE SEQUENCE [LARGE SCALE GENOMIC DNA]</scope>
    <source>
        <strain evidence="5 6">HICW</strain>
    </source>
</reference>
<proteinExistence type="predicted"/>
<dbReference type="RefSeq" id="WP_176620689.1">
    <property type="nucleotide sequence ID" value="NZ_WYET01000004.1"/>
</dbReference>
<organism evidence="5 6">
    <name type="scientific">Flagellimonas chongwuensis</name>
    <dbReference type="NCBI Taxonomy" id="2697365"/>
    <lineage>
        <taxon>Bacteria</taxon>
        <taxon>Pseudomonadati</taxon>
        <taxon>Bacteroidota</taxon>
        <taxon>Flavobacteriia</taxon>
        <taxon>Flavobacteriales</taxon>
        <taxon>Flavobacteriaceae</taxon>
        <taxon>Flagellimonas</taxon>
    </lineage>
</organism>
<evidence type="ECO:0000313" key="6">
    <source>
        <dbReference type="Proteomes" id="UP000558089"/>
    </source>
</evidence>
<gene>
    <name evidence="5" type="ORF">GUA46_11995</name>
</gene>
<evidence type="ECO:0000256" key="3">
    <source>
        <dbReference type="ARBA" id="ARBA00023163"/>
    </source>
</evidence>
<evidence type="ECO:0000256" key="1">
    <source>
        <dbReference type="ARBA" id="ARBA00023015"/>
    </source>
</evidence>
<sequence>MKLHFLHKSAVSQIQYSATEGKEFLKLWHYHPELELVYIVQGQGTLYVGDFIGHFEQDNIFLLGSNLPHMFDSDTEHDTTSKSIVLHFNPIYLDKLGTNHQFDFLKYIIDICERGIMIDKLKSKLLLPLFQELADMHDMESNLQALRILFRLSQNKNFSKLGSANWTENFIVHDNRLNKVLEYIMMHFKEVIDLETVADMVGMNKSSFCRYFKQKTNKTFVDYINNVRINYACRLLRDKSKKNSISLACFESGFNSLSYFDRIFKKHLGCSPSEYIGRGL</sequence>
<protein>
    <submittedName>
        <fullName evidence="5">Helix-turn-helix domain-containing protein</fullName>
    </submittedName>
</protein>
<dbReference type="EMBL" id="WYET01000004">
    <property type="protein sequence ID" value="NVN19065.1"/>
    <property type="molecule type" value="Genomic_DNA"/>
</dbReference>
<name>A0A850NL08_9FLAO</name>
<dbReference type="GO" id="GO:0003700">
    <property type="term" value="F:DNA-binding transcription factor activity"/>
    <property type="evidence" value="ECO:0007669"/>
    <property type="project" value="InterPro"/>
</dbReference>
<keyword evidence="1" id="KW-0805">Transcription regulation</keyword>
<feature type="domain" description="HTH araC/xylS-type" evidence="4">
    <location>
        <begin position="178"/>
        <end position="278"/>
    </location>
</feature>
<dbReference type="InterPro" id="IPR011051">
    <property type="entry name" value="RmlC_Cupin_sf"/>
</dbReference>
<dbReference type="AlphaFoldDB" id="A0A850NL08"/>
<dbReference type="Pfam" id="PF12833">
    <property type="entry name" value="HTH_18"/>
    <property type="match status" value="1"/>
</dbReference>
<dbReference type="InterPro" id="IPR018060">
    <property type="entry name" value="HTH_AraC"/>
</dbReference>
<dbReference type="PANTHER" id="PTHR43280:SF27">
    <property type="entry name" value="TRANSCRIPTIONAL REGULATOR MTLR"/>
    <property type="match status" value="1"/>
</dbReference>
<dbReference type="SMART" id="SM00342">
    <property type="entry name" value="HTH_ARAC"/>
    <property type="match status" value="1"/>
</dbReference>
<dbReference type="Proteomes" id="UP000558089">
    <property type="component" value="Unassembled WGS sequence"/>
</dbReference>
<dbReference type="Gene3D" id="1.10.10.60">
    <property type="entry name" value="Homeodomain-like"/>
    <property type="match status" value="2"/>
</dbReference>
<dbReference type="InterPro" id="IPR009057">
    <property type="entry name" value="Homeodomain-like_sf"/>
</dbReference>